<reference evidence="3" key="1">
    <citation type="submission" date="2017-02" db="UniProtKB">
        <authorList>
            <consortium name="WormBaseParasite"/>
        </authorList>
    </citation>
    <scope>IDENTIFICATION</scope>
</reference>
<reference evidence="1 2" key="2">
    <citation type="submission" date="2018-10" db="EMBL/GenBank/DDBJ databases">
        <authorList>
            <consortium name="Pathogen Informatics"/>
        </authorList>
    </citation>
    <scope>NUCLEOTIDE SEQUENCE [LARGE SCALE GENOMIC DNA]</scope>
</reference>
<accession>A0A0N4V363</accession>
<evidence type="ECO:0000313" key="2">
    <source>
        <dbReference type="Proteomes" id="UP000274131"/>
    </source>
</evidence>
<protein>
    <submittedName>
        <fullName evidence="1 3">Uncharacterized protein</fullName>
    </submittedName>
</protein>
<dbReference type="AlphaFoldDB" id="A0A0N4V363"/>
<evidence type="ECO:0000313" key="1">
    <source>
        <dbReference type="EMBL" id="VDD89436.1"/>
    </source>
</evidence>
<dbReference type="EMBL" id="UXUI01007789">
    <property type="protein sequence ID" value="VDD89436.1"/>
    <property type="molecule type" value="Genomic_DNA"/>
</dbReference>
<dbReference type="Gene3D" id="3.90.550.10">
    <property type="entry name" value="Spore Coat Polysaccharide Biosynthesis Protein SpsA, Chain A"/>
    <property type="match status" value="1"/>
</dbReference>
<dbReference type="Pfam" id="PF03314">
    <property type="entry name" value="DUF273"/>
    <property type="match status" value="1"/>
</dbReference>
<dbReference type="PANTHER" id="PTHR31562">
    <property type="entry name" value="PROTEIN CBG18972"/>
    <property type="match status" value="1"/>
</dbReference>
<dbReference type="InterPro" id="IPR029044">
    <property type="entry name" value="Nucleotide-diphossugar_trans"/>
</dbReference>
<dbReference type="Proteomes" id="UP000274131">
    <property type="component" value="Unassembled WGS sequence"/>
</dbReference>
<keyword evidence="2" id="KW-1185">Reference proteome</keyword>
<dbReference type="InterPro" id="IPR004988">
    <property type="entry name" value="DUF273"/>
</dbReference>
<organism evidence="3">
    <name type="scientific">Enterobius vermicularis</name>
    <name type="common">Human pinworm</name>
    <dbReference type="NCBI Taxonomy" id="51028"/>
    <lineage>
        <taxon>Eukaryota</taxon>
        <taxon>Metazoa</taxon>
        <taxon>Ecdysozoa</taxon>
        <taxon>Nematoda</taxon>
        <taxon>Chromadorea</taxon>
        <taxon>Rhabditida</taxon>
        <taxon>Spirurina</taxon>
        <taxon>Oxyuridomorpha</taxon>
        <taxon>Oxyuroidea</taxon>
        <taxon>Oxyuridae</taxon>
        <taxon>Enterobius</taxon>
    </lineage>
</organism>
<dbReference type="PANTHER" id="PTHR31562:SF4">
    <property type="entry name" value="DUF268 DOMAIN-CONTAINING PROTEIN-RELATED"/>
    <property type="match status" value="1"/>
</dbReference>
<name>A0A0N4V363_ENTVE</name>
<dbReference type="OrthoDB" id="407658at2759"/>
<proteinExistence type="predicted"/>
<sequence length="104" mass="11853">MLMLDSDNGVINPQRNIEDFIFKDKDLVFYKRIFNNEVAAGSYIAKRTDFAINFIKKWANFEFELPESFHGNDNVALHVCCSSFLISSFCLAPNSSKAILSSNF</sequence>
<dbReference type="WBParaSite" id="EVEC_0000447901-mRNA-1">
    <property type="protein sequence ID" value="EVEC_0000447901-mRNA-1"/>
    <property type="gene ID" value="EVEC_0000447901"/>
</dbReference>
<evidence type="ECO:0000313" key="3">
    <source>
        <dbReference type="WBParaSite" id="EVEC_0000447901-mRNA-1"/>
    </source>
</evidence>
<gene>
    <name evidence="1" type="ORF">EVEC_LOCUS4187</name>
</gene>